<proteinExistence type="inferred from homology"/>
<sequence length="705" mass="77482">MKRDPRFDILFEPVRIGPLTARNRFYQVPHCSGMGYRYPNAEAHLRGIKAEGGWAVVSTQEAEIHPTSDLTPANEARLWDDGDLPTLAAVTERIHAHGSLAAIQLVHNGLHVANRFSRMIPLAPSNSVSDSLDPVQARAMDKADIIDMRRWYREAAIRARRAGFDIIYLYSGHDMSVLQHFLSKRHNHRSDEYGGSFENRLRLFREILGDTKEAVGDTCAIAVRLAVDELLGPAGITSEGEGRDVISALAEEPDLWDVNLSNWSNDSQTARFSEEGYQEPYIGFVKSVTTKPVIGVGRYTSPDSMVRVIRQGIMDFIGAARPSIADPFLPRKIEEGRIDDIRECIGCNICASGDNTNTPMRCTQNPTIGEEWRKGWHPERLSVKDRPEPALIIGGGPAGLEAARALSQAGVDIVLADSGDEWGGRITRESRLPGLATWARVRDWRVGQLQVRPNAQIYLQSPLTVDDVLQYGVPHIALATGSRWRCDGVGRTHRLPLAFLSEGKIVSPDAVIDEGGQAVTDDGPVVIYDDDSFYLGSVLAEVLVEAGRHVIFLTPEPQVSPWSNYTLEQSRIQKRLIDLGVQIIPSVGLAGRTRDSLTLSCVYSGKLSSIDCATLVPVTARLPNEDLWLAMKARECEWADAGIKSVTRLGDCLAPGLIASAVYSGHQYAQGYGTAPEDGRVPFKREDIAMLYGNATPGKLTADLY</sequence>
<dbReference type="Proteomes" id="UP000483035">
    <property type="component" value="Unassembled WGS sequence"/>
</dbReference>
<evidence type="ECO:0000256" key="4">
    <source>
        <dbReference type="ARBA" id="ARBA00022630"/>
    </source>
</evidence>
<organism evidence="11 12">
    <name type="scientific">Rhizobium lusitanum</name>
    <dbReference type="NCBI Taxonomy" id="293958"/>
    <lineage>
        <taxon>Bacteria</taxon>
        <taxon>Pseudomonadati</taxon>
        <taxon>Pseudomonadota</taxon>
        <taxon>Alphaproteobacteria</taxon>
        <taxon>Hyphomicrobiales</taxon>
        <taxon>Rhizobiaceae</taxon>
        <taxon>Rhizobium/Agrobacterium group</taxon>
        <taxon>Rhizobium</taxon>
    </lineage>
</organism>
<evidence type="ECO:0000256" key="1">
    <source>
        <dbReference type="ARBA" id="ARBA00001917"/>
    </source>
</evidence>
<dbReference type="GO" id="GO:0010181">
    <property type="term" value="F:FMN binding"/>
    <property type="evidence" value="ECO:0007669"/>
    <property type="project" value="InterPro"/>
</dbReference>
<keyword evidence="5" id="KW-0288">FMN</keyword>
<dbReference type="GO" id="GO:0046872">
    <property type="term" value="F:metal ion binding"/>
    <property type="evidence" value="ECO:0007669"/>
    <property type="project" value="UniProtKB-KW"/>
</dbReference>
<dbReference type="PANTHER" id="PTHR42917:SF2">
    <property type="entry name" value="2,4-DIENOYL-COA REDUCTASE [(2E)-ENOYL-COA-PRODUCING]"/>
    <property type="match status" value="1"/>
</dbReference>
<reference evidence="11 12" key="1">
    <citation type="submission" date="2019-12" db="EMBL/GenBank/DDBJ databases">
        <title>Rhizobium genotypes associated with high levels of biological nitrogen fixation by grain legumes in a temperate-maritime cropping system.</title>
        <authorList>
            <person name="Maluk M."/>
            <person name="Francesc Ferrando Molina F."/>
            <person name="Lopez Del Egido L."/>
            <person name="Lafos M."/>
            <person name="Langarica-Fuentes A."/>
            <person name="Gebre Yohannes G."/>
            <person name="Young M.W."/>
            <person name="Martin P."/>
            <person name="Gantlett R."/>
            <person name="Kenicer G."/>
            <person name="Hawes C."/>
            <person name="Begg G.S."/>
            <person name="Quilliam R.S."/>
            <person name="Squire G.R."/>
            <person name="Poole P.S."/>
            <person name="Young P.W."/>
            <person name="Iannetta P.M."/>
            <person name="James E.K."/>
        </authorList>
    </citation>
    <scope>NUCLEOTIDE SEQUENCE [LARGE SCALE GENOMIC DNA]</scope>
    <source>
        <strain evidence="11 12">JHI1118</strain>
    </source>
</reference>
<evidence type="ECO:0000256" key="2">
    <source>
        <dbReference type="ARBA" id="ARBA00001966"/>
    </source>
</evidence>
<dbReference type="AlphaFoldDB" id="A0A6L9U9F0"/>
<dbReference type="EMBL" id="WUEY01000010">
    <property type="protein sequence ID" value="NEI72164.1"/>
    <property type="molecule type" value="Genomic_DNA"/>
</dbReference>
<dbReference type="SUPFAM" id="SSF51395">
    <property type="entry name" value="FMN-linked oxidoreductases"/>
    <property type="match status" value="1"/>
</dbReference>
<comment type="similarity">
    <text evidence="3">In the N-terminal section; belongs to the NADH:flavin oxidoreductase/NADH oxidase family.</text>
</comment>
<dbReference type="Pfam" id="PF13450">
    <property type="entry name" value="NAD_binding_8"/>
    <property type="match status" value="1"/>
</dbReference>
<dbReference type="CDD" id="cd02929">
    <property type="entry name" value="TMADH_HD_FMN"/>
    <property type="match status" value="1"/>
</dbReference>
<evidence type="ECO:0000256" key="9">
    <source>
        <dbReference type="ARBA" id="ARBA00023014"/>
    </source>
</evidence>
<dbReference type="SUPFAM" id="SSF51905">
    <property type="entry name" value="FAD/NAD(P)-binding domain"/>
    <property type="match status" value="1"/>
</dbReference>
<dbReference type="InterPro" id="IPR037348">
    <property type="entry name" value="TMADH/DMDH_FMN-bd"/>
</dbReference>
<keyword evidence="8" id="KW-0408">Iron</keyword>
<keyword evidence="6" id="KW-0479">Metal-binding</keyword>
<dbReference type="GO" id="GO:0051536">
    <property type="term" value="F:iron-sulfur cluster binding"/>
    <property type="evidence" value="ECO:0007669"/>
    <property type="project" value="UniProtKB-KW"/>
</dbReference>
<comment type="cofactor">
    <cofactor evidence="1">
        <name>FMN</name>
        <dbReference type="ChEBI" id="CHEBI:58210"/>
    </cofactor>
</comment>
<evidence type="ECO:0000256" key="7">
    <source>
        <dbReference type="ARBA" id="ARBA00023002"/>
    </source>
</evidence>
<evidence type="ECO:0000313" key="12">
    <source>
        <dbReference type="Proteomes" id="UP000483035"/>
    </source>
</evidence>
<name>A0A6L9U9F0_9HYPH</name>
<feature type="domain" description="NADH:flavin oxidoreductase/NADH oxidase N-terminal" evidence="10">
    <location>
        <begin position="10"/>
        <end position="339"/>
    </location>
</feature>
<dbReference type="RefSeq" id="WP_163989195.1">
    <property type="nucleotide sequence ID" value="NZ_WUEY01000010.1"/>
</dbReference>
<dbReference type="InterPro" id="IPR001155">
    <property type="entry name" value="OxRdtase_FMN_N"/>
</dbReference>
<dbReference type="PANTHER" id="PTHR42917">
    <property type="entry name" value="2,4-DIENOYL-COA REDUCTASE"/>
    <property type="match status" value="1"/>
</dbReference>
<dbReference type="SUPFAM" id="SSF51971">
    <property type="entry name" value="Nucleotide-binding domain"/>
    <property type="match status" value="1"/>
</dbReference>
<comment type="caution">
    <text evidence="11">The sequence shown here is derived from an EMBL/GenBank/DDBJ whole genome shotgun (WGS) entry which is preliminary data.</text>
</comment>
<evidence type="ECO:0000313" key="11">
    <source>
        <dbReference type="EMBL" id="NEI72164.1"/>
    </source>
</evidence>
<gene>
    <name evidence="11" type="ORF">GR212_21490</name>
</gene>
<evidence type="ECO:0000256" key="6">
    <source>
        <dbReference type="ARBA" id="ARBA00022723"/>
    </source>
</evidence>
<evidence type="ECO:0000256" key="3">
    <source>
        <dbReference type="ARBA" id="ARBA00011048"/>
    </source>
</evidence>
<dbReference type="GO" id="GO:0016491">
    <property type="term" value="F:oxidoreductase activity"/>
    <property type="evidence" value="ECO:0007669"/>
    <property type="project" value="UniProtKB-KW"/>
</dbReference>
<dbReference type="InterPro" id="IPR051793">
    <property type="entry name" value="NADH:flavin_oxidoreductase"/>
</dbReference>
<keyword evidence="4" id="KW-0285">Flavoprotein</keyword>
<dbReference type="Gene3D" id="3.40.50.720">
    <property type="entry name" value="NAD(P)-binding Rossmann-like Domain"/>
    <property type="match status" value="1"/>
</dbReference>
<dbReference type="Gene3D" id="3.20.20.70">
    <property type="entry name" value="Aldolase class I"/>
    <property type="match status" value="1"/>
</dbReference>
<dbReference type="Pfam" id="PF00724">
    <property type="entry name" value="Oxidored_FMN"/>
    <property type="match status" value="1"/>
</dbReference>
<dbReference type="InterPro" id="IPR036188">
    <property type="entry name" value="FAD/NAD-bd_sf"/>
</dbReference>
<keyword evidence="7" id="KW-0560">Oxidoreductase</keyword>
<comment type="cofactor">
    <cofactor evidence="2">
        <name>[4Fe-4S] cluster</name>
        <dbReference type="ChEBI" id="CHEBI:49883"/>
    </cofactor>
</comment>
<dbReference type="Gene3D" id="3.50.50.60">
    <property type="entry name" value="FAD/NAD(P)-binding domain"/>
    <property type="match status" value="1"/>
</dbReference>
<evidence type="ECO:0000256" key="5">
    <source>
        <dbReference type="ARBA" id="ARBA00022643"/>
    </source>
</evidence>
<evidence type="ECO:0000256" key="8">
    <source>
        <dbReference type="ARBA" id="ARBA00023004"/>
    </source>
</evidence>
<protein>
    <submittedName>
        <fullName evidence="11">NAD(P)-binding protein</fullName>
    </submittedName>
</protein>
<keyword evidence="9" id="KW-0411">Iron-sulfur</keyword>
<accession>A0A6L9U9F0</accession>
<dbReference type="InterPro" id="IPR013785">
    <property type="entry name" value="Aldolase_TIM"/>
</dbReference>
<evidence type="ECO:0000259" key="10">
    <source>
        <dbReference type="Pfam" id="PF00724"/>
    </source>
</evidence>